<keyword evidence="2" id="KW-0963">Cytoplasm</keyword>
<evidence type="ECO:0000313" key="12">
    <source>
        <dbReference type="EMBL" id="KAH0814029.1"/>
    </source>
</evidence>
<evidence type="ECO:0000256" key="4">
    <source>
        <dbReference type="ARBA" id="ARBA00022737"/>
    </source>
</evidence>
<dbReference type="PANTHER" id="PTHR45622">
    <property type="entry name" value="UBIQUITIN-PROTEIN LIGASE E3A-RELATED"/>
    <property type="match status" value="1"/>
</dbReference>
<keyword evidence="4" id="KW-0677">Repeat</keyword>
<feature type="coiled-coil region" evidence="8">
    <location>
        <begin position="185"/>
        <end position="226"/>
    </location>
</feature>
<dbReference type="GO" id="GO:0061630">
    <property type="term" value="F:ubiquitin protein ligase activity"/>
    <property type="evidence" value="ECO:0007669"/>
    <property type="project" value="TreeGrafter"/>
</dbReference>
<evidence type="ECO:0000256" key="7">
    <source>
        <dbReference type="PROSITE-ProRule" id="PRU00235"/>
    </source>
</evidence>
<dbReference type="PANTHER" id="PTHR45622:SF76">
    <property type="entry name" value="HECT AND RLD DOMAIN CONTAINING E3 UBIQUITIN LIGASE 4, ISOFORM C"/>
    <property type="match status" value="1"/>
</dbReference>
<dbReference type="CDD" id="cd00078">
    <property type="entry name" value="HECTc"/>
    <property type="match status" value="1"/>
</dbReference>
<dbReference type="EMBL" id="JABDTM020024717">
    <property type="protein sequence ID" value="KAH0814029.1"/>
    <property type="molecule type" value="Genomic_DNA"/>
</dbReference>
<reference evidence="12" key="2">
    <citation type="submission" date="2021-08" db="EMBL/GenBank/DDBJ databases">
        <authorList>
            <person name="Eriksson T."/>
        </authorList>
    </citation>
    <scope>NUCLEOTIDE SEQUENCE</scope>
    <source>
        <strain evidence="12">Stoneville</strain>
        <tissue evidence="12">Whole head</tissue>
    </source>
</reference>
<dbReference type="GO" id="GO:0016567">
    <property type="term" value="P:protein ubiquitination"/>
    <property type="evidence" value="ECO:0007669"/>
    <property type="project" value="TreeGrafter"/>
</dbReference>
<dbReference type="GO" id="GO:0006511">
    <property type="term" value="P:ubiquitin-dependent protein catabolic process"/>
    <property type="evidence" value="ECO:0007669"/>
    <property type="project" value="TreeGrafter"/>
</dbReference>
<dbReference type="InterPro" id="IPR032055">
    <property type="entry name" value="TMEM72"/>
</dbReference>
<feature type="repeat" description="RCC1" evidence="7">
    <location>
        <begin position="729"/>
        <end position="782"/>
    </location>
</feature>
<dbReference type="InterPro" id="IPR051709">
    <property type="entry name" value="Ub-ligase/GTPase-reg"/>
</dbReference>
<feature type="repeat" description="RCC1" evidence="7">
    <location>
        <begin position="1011"/>
        <end position="1062"/>
    </location>
</feature>
<evidence type="ECO:0000259" key="11">
    <source>
        <dbReference type="PROSITE" id="PS50237"/>
    </source>
</evidence>
<dbReference type="Gene3D" id="3.30.2410.10">
    <property type="entry name" value="Hect, E3 ligase catalytic domain"/>
    <property type="match status" value="1"/>
</dbReference>
<name>A0A8J6L9V1_TENMO</name>
<dbReference type="InterPro" id="IPR035983">
    <property type="entry name" value="Hect_E3_ubiquitin_ligase"/>
</dbReference>
<dbReference type="Pfam" id="PF25390">
    <property type="entry name" value="WD40_RLD"/>
    <property type="match status" value="1"/>
</dbReference>
<dbReference type="SUPFAM" id="SSF50985">
    <property type="entry name" value="RCC1/BLIP-II"/>
    <property type="match status" value="1"/>
</dbReference>
<keyword evidence="10" id="KW-1133">Transmembrane helix</keyword>
<sequence>MVVPRANFMHFPFEGWQHSRSIPADDDSNASKTSRLLWSRTGTPSSIPDSPKSVDGKSAARSRHSVTSSPLRLTKAVPLSAGYESDDSIRLDRANHSAMKQEIMSMKTMLLKLRRVLNERMLCRLIFIFMFCMFHCNHPAARRRYCVEEQFLFQSETHIPFDGQLTNGLFNGLCSSVDDAQNDEANDSRLELAELRRQVLFLQGQLEDKEKTVQELQEQMIKLATDNYTSNSAPASTVAASESCTCNAATQTERIRPISAGPSLLNGSPTDAGNIGSLVRRCSIVTSTTSNTRSNVYLNRNCCVRELYILVQMFPTINPTVNNECVGVGGLRTMNNVPIRDSSNRYSSFFNCFLPFTRFWGVFTAVAPKKCKSKCQSTIRHAITAERQPFSHRAVERAPFSVMCRPVDVAHGPMPLLPFFRKPLLTWTASGQQPWCMGGETATEFVPHPNYSSALSHLSAQTGIYQDRITGAPEILIVFSSTRTPSYSTLISADLQARLGEVAPLPHVTFLPHPLNDTRFVLIIARIAEKKRFSGGAGGHRTHLLIRELCPGHRRFTIIEIDTPSHKQGENALMNGGGAVAVLLLEVTWVVTLFLQLCVRSETRIFRCWSVVTWLEGWKKSLLYAPMGAVPLICPHKLWLSYVAAGQLVALAFFHIVLSFKGRRRRKRKDRLLHGDIDSFERCDKLFKVEKKKSGMGLCLFKQWFRFKKKEEKKISELADSASDRSVLDEMFAWGSTIHGELGLGGIEEEHIQTPKPLDWFEAKSVIKAALGDNHTLFLTKDGKVYSCGSNDYGQLGHDQPRKRPLYMLSHCSELSGSYSGPYFAELVSGLDAHPITNIACGSMHSMALNQWGEVFSWGSDNYGQLGHQLGGTLQIVPKLVKSLAPYHIIQIAAGQKHSIALTNAGEILVWGANDCGQLGLGTVTPYEATPTCVSTLFGIPIALIACGANHTFAVSTSGAIFGWGKNTHGQLGLNDTASKQFPTQLRTLRNSRVRYISCGDEFSTFLTLDGGVFSCGAGMYGQLGHGSHSNEILPRQILELMGSTITQVSCGRQHALAFVPSRGRVYSYGLGGAGQLGLRKPSNASTPQVVLGPWVSPSGVPVVPSPSNVNIVIKRIYAGGDHCFVSVTDKKSNIAPSDFRDYDTQSQILTLSVGSLEPCVKIPVNGQVDQELLKYLEVVFKSLASLNGSFLTKNYEHYYCTSKHHGVDMAHAEQAFSIIAKLENASIKELIWNCIVDDIVNKLSPSPPDVETLRIYLILPLYHEFNNPRQHLKLHKPFASALLKLGPQASKVIGMWWSTMSSDYFEKLIRNFKSVVSFILRNQRIPEHKTVFYDLSLVAMLDTLTYLNKLNHNVEGLKVPYDTFHISELEDYLDIRVDYFMWLTDSNSGKLFLCNYPFIFDAQAKTLLLQTDQELQMRKAMQDAAQLALTQFLFSPTTEPVIVQFLVLNVSRDHIVRDALQELSSADSVDLKKPLKIKFHGEEAEDAGGVRKEFFMLLLREILDPKYGMFKEYEETRALWFSECSFEDESIYFLIGTICGLAIYNFTIIDMPFPLALYKKLLNEPVQLVDLKSLSPVMANSLQNLLDYTATDLQDTFSLFFELSRNVFGEEKVVELKPNGSKIPVTQDNKQEYVNLYIDYIFNTSIKKKYTAFHEGFMRVCGGRVLQLFHSHELMAVVVGNENYDWTALEDSAEYKNGYSSSDKTIRWFWQVIHEMSLQDKKKFLLFLTGSDRIPIQGMKAIKIVIQPTNDEKFLPVAHTCFNLLDLPRYKTKERLRYKLMQAIQQTQGFSLV</sequence>
<keyword evidence="13" id="KW-1185">Reference proteome</keyword>
<evidence type="ECO:0000256" key="5">
    <source>
        <dbReference type="ARBA" id="ARBA00022786"/>
    </source>
</evidence>
<feature type="repeat" description="RCC1" evidence="7">
    <location>
        <begin position="783"/>
        <end position="852"/>
    </location>
</feature>
<dbReference type="FunFam" id="3.30.2160.10:FF:000004">
    <property type="entry name" value="probable E3 ubiquitin-protein ligase HERC4 isoform X1"/>
    <property type="match status" value="1"/>
</dbReference>
<dbReference type="InterPro" id="IPR009091">
    <property type="entry name" value="RCC1/BLIP-II"/>
</dbReference>
<keyword evidence="8" id="KW-0175">Coiled coil</keyword>
<proteinExistence type="predicted"/>
<dbReference type="Pfam" id="PF16054">
    <property type="entry name" value="TMEM72"/>
    <property type="match status" value="1"/>
</dbReference>
<feature type="region of interest" description="Disordered" evidence="9">
    <location>
        <begin position="20"/>
        <end position="71"/>
    </location>
</feature>
<dbReference type="Gene3D" id="2.130.10.30">
    <property type="entry name" value="Regulator of chromosome condensation 1/beta-lactamase-inhibitor protein II"/>
    <property type="match status" value="2"/>
</dbReference>
<feature type="repeat" description="RCC1" evidence="7">
    <location>
        <begin position="1064"/>
        <end position="1130"/>
    </location>
</feature>
<dbReference type="PRINTS" id="PR00633">
    <property type="entry name" value="RCCNDNSATION"/>
</dbReference>
<evidence type="ECO:0000256" key="8">
    <source>
        <dbReference type="SAM" id="Coils"/>
    </source>
</evidence>
<dbReference type="Proteomes" id="UP000719412">
    <property type="component" value="Unassembled WGS sequence"/>
</dbReference>
<accession>A0A8J6L9V1</accession>
<keyword evidence="3" id="KW-0808">Transferase</keyword>
<dbReference type="SUPFAM" id="SSF56204">
    <property type="entry name" value="Hect, E3 ligase catalytic domain"/>
    <property type="match status" value="1"/>
</dbReference>
<evidence type="ECO:0000313" key="13">
    <source>
        <dbReference type="Proteomes" id="UP000719412"/>
    </source>
</evidence>
<dbReference type="Gene3D" id="3.90.1750.10">
    <property type="entry name" value="Hect, E3 ligase catalytic domains"/>
    <property type="match status" value="1"/>
</dbReference>
<protein>
    <recommendedName>
        <fullName evidence="11">HECT domain-containing protein</fullName>
    </recommendedName>
</protein>
<dbReference type="InterPro" id="IPR058923">
    <property type="entry name" value="RCC1-like_dom"/>
</dbReference>
<dbReference type="GO" id="GO:0005737">
    <property type="term" value="C:cytoplasm"/>
    <property type="evidence" value="ECO:0007669"/>
    <property type="project" value="UniProtKB-SubCell"/>
</dbReference>
<dbReference type="PROSITE" id="PS00626">
    <property type="entry name" value="RCC1_2"/>
    <property type="match status" value="3"/>
</dbReference>
<dbReference type="PROSITE" id="PS50012">
    <property type="entry name" value="RCC1_3"/>
    <property type="match status" value="7"/>
</dbReference>
<comment type="caution">
    <text evidence="12">The sequence shown here is derived from an EMBL/GenBank/DDBJ whole genome shotgun (WGS) entry which is preliminary data.</text>
</comment>
<dbReference type="SMART" id="SM00119">
    <property type="entry name" value="HECTc"/>
    <property type="match status" value="1"/>
</dbReference>
<evidence type="ECO:0000256" key="6">
    <source>
        <dbReference type="PROSITE-ProRule" id="PRU00104"/>
    </source>
</evidence>
<feature type="repeat" description="RCC1" evidence="7">
    <location>
        <begin position="853"/>
        <end position="905"/>
    </location>
</feature>
<feature type="repeat" description="RCC1" evidence="7">
    <location>
        <begin position="959"/>
        <end position="1010"/>
    </location>
</feature>
<dbReference type="Pfam" id="PF00632">
    <property type="entry name" value="HECT"/>
    <property type="match status" value="1"/>
</dbReference>
<feature type="compositionally biased region" description="Polar residues" evidence="9">
    <location>
        <begin position="30"/>
        <end position="48"/>
    </location>
</feature>
<evidence type="ECO:0000256" key="3">
    <source>
        <dbReference type="ARBA" id="ARBA00022679"/>
    </source>
</evidence>
<evidence type="ECO:0000256" key="9">
    <source>
        <dbReference type="SAM" id="MobiDB-lite"/>
    </source>
</evidence>
<keyword evidence="10" id="KW-0472">Membrane</keyword>
<dbReference type="InterPro" id="IPR000569">
    <property type="entry name" value="HECT_dom"/>
</dbReference>
<reference evidence="12" key="1">
    <citation type="journal article" date="2020" name="J Insects Food Feed">
        <title>The yellow mealworm (Tenebrio molitor) genome: a resource for the emerging insects as food and feed industry.</title>
        <authorList>
            <person name="Eriksson T."/>
            <person name="Andere A."/>
            <person name="Kelstrup H."/>
            <person name="Emery V."/>
            <person name="Picard C."/>
        </authorList>
    </citation>
    <scope>NUCLEOTIDE SEQUENCE</scope>
    <source>
        <strain evidence="12">Stoneville</strain>
        <tissue evidence="12">Whole head</tissue>
    </source>
</reference>
<keyword evidence="10" id="KW-0812">Transmembrane</keyword>
<feature type="transmembrane region" description="Helical" evidence="10">
    <location>
        <begin position="639"/>
        <end position="660"/>
    </location>
</feature>
<feature type="domain" description="HECT" evidence="11">
    <location>
        <begin position="1468"/>
        <end position="1794"/>
    </location>
</feature>
<feature type="repeat" description="RCC1" evidence="7">
    <location>
        <begin position="906"/>
        <end position="958"/>
    </location>
</feature>
<dbReference type="Gene3D" id="3.30.2160.10">
    <property type="entry name" value="Hect, E3 ligase catalytic domain"/>
    <property type="match status" value="1"/>
</dbReference>
<evidence type="ECO:0000256" key="10">
    <source>
        <dbReference type="SAM" id="Phobius"/>
    </source>
</evidence>
<feature type="active site" description="Glycyl thioester intermediate" evidence="6">
    <location>
        <position position="1762"/>
    </location>
</feature>
<dbReference type="GO" id="GO:0009966">
    <property type="term" value="P:regulation of signal transduction"/>
    <property type="evidence" value="ECO:0007669"/>
    <property type="project" value="UniProtKB-ARBA"/>
</dbReference>
<comment type="subcellular location">
    <subcellularLocation>
        <location evidence="1">Cytoplasm</location>
    </subcellularLocation>
</comment>
<dbReference type="PROSITE" id="PS50237">
    <property type="entry name" value="HECT"/>
    <property type="match status" value="1"/>
</dbReference>
<dbReference type="FunFam" id="3.30.2410.10:FF:000003">
    <property type="entry name" value="probable E3 ubiquitin-protein ligase HERC4 isoform X1"/>
    <property type="match status" value="1"/>
</dbReference>
<evidence type="ECO:0000256" key="2">
    <source>
        <dbReference type="ARBA" id="ARBA00022490"/>
    </source>
</evidence>
<dbReference type="InterPro" id="IPR000408">
    <property type="entry name" value="Reg_chr_condens"/>
</dbReference>
<keyword evidence="5 6" id="KW-0833">Ubl conjugation pathway</keyword>
<evidence type="ECO:0000256" key="1">
    <source>
        <dbReference type="ARBA" id="ARBA00004496"/>
    </source>
</evidence>
<gene>
    <name evidence="12" type="ORF">GEV33_008761</name>
</gene>
<organism evidence="12 13">
    <name type="scientific">Tenebrio molitor</name>
    <name type="common">Yellow mealworm beetle</name>
    <dbReference type="NCBI Taxonomy" id="7067"/>
    <lineage>
        <taxon>Eukaryota</taxon>
        <taxon>Metazoa</taxon>
        <taxon>Ecdysozoa</taxon>
        <taxon>Arthropoda</taxon>
        <taxon>Hexapoda</taxon>
        <taxon>Insecta</taxon>
        <taxon>Pterygota</taxon>
        <taxon>Neoptera</taxon>
        <taxon>Endopterygota</taxon>
        <taxon>Coleoptera</taxon>
        <taxon>Polyphaga</taxon>
        <taxon>Cucujiformia</taxon>
        <taxon>Tenebrionidae</taxon>
        <taxon>Tenebrio</taxon>
    </lineage>
</organism>